<keyword evidence="4 7" id="KW-1133">Transmembrane helix</keyword>
<keyword evidence="2 7" id="KW-0808">Transferase</keyword>
<evidence type="ECO:0000259" key="8">
    <source>
        <dbReference type="Pfam" id="PF01529"/>
    </source>
</evidence>
<protein>
    <recommendedName>
        <fullName evidence="7">Palmitoyltransferase</fullName>
        <ecNumber evidence="7">2.3.1.225</ecNumber>
    </recommendedName>
</protein>
<name>A0A2P6MW09_9EUKA</name>
<dbReference type="AlphaFoldDB" id="A0A2P6MW09"/>
<evidence type="ECO:0000313" key="10">
    <source>
        <dbReference type="Proteomes" id="UP000241769"/>
    </source>
</evidence>
<evidence type="ECO:0000313" key="9">
    <source>
        <dbReference type="EMBL" id="PRP75873.1"/>
    </source>
</evidence>
<dbReference type="FunCoup" id="A0A2P6MW09">
    <property type="interactions" value="237"/>
</dbReference>
<dbReference type="Proteomes" id="UP000241769">
    <property type="component" value="Unassembled WGS sequence"/>
</dbReference>
<keyword evidence="10" id="KW-1185">Reference proteome</keyword>
<dbReference type="InParanoid" id="A0A2P6MW09"/>
<evidence type="ECO:0000256" key="4">
    <source>
        <dbReference type="ARBA" id="ARBA00022989"/>
    </source>
</evidence>
<dbReference type="GO" id="GO:0019706">
    <property type="term" value="F:protein-cysteine S-palmitoyltransferase activity"/>
    <property type="evidence" value="ECO:0007669"/>
    <property type="project" value="UniProtKB-EC"/>
</dbReference>
<dbReference type="STRING" id="1890364.A0A2P6MW09"/>
<dbReference type="EMBL" id="MDYQ01000358">
    <property type="protein sequence ID" value="PRP75873.1"/>
    <property type="molecule type" value="Genomic_DNA"/>
</dbReference>
<keyword evidence="3 7" id="KW-0812">Transmembrane</keyword>
<sequence length="342" mass="39476">MPVALYSLVPIVTFLFTLAYLTFVYEILYQWTGIYTISGNFHNLIVHTLMFMLYYTYFKAVRENPGNPPPHWVKDFTEEQLKAIQRGDSLKGVDGRDLSAEQIWLSRQQSDLLQIKYCRCLFCHLIFLTLAENAKTSSQSELITAQIISSKKEQMHTEDGSPLSMVNHISDDSDTSRRINNCVGHRNHRMFMLFLLYLTLTCAYLLLMIIIRLFKDRMAENTNVPLDVVDYVFLGLQIFILAPTLFSVSFLFGYQLWLIGSNTTGIEYFTKERERKYAKRHDLVGGRREEETHNLQYYSDPFDLGLTENLKEVFGSSLSTLLLPVSNHTTTGRLPNNKNSIA</sequence>
<comment type="similarity">
    <text evidence="7">Belongs to the DHHC palmitoyltransferase family.</text>
</comment>
<dbReference type="GO" id="GO:0016020">
    <property type="term" value="C:membrane"/>
    <property type="evidence" value="ECO:0007669"/>
    <property type="project" value="UniProtKB-SubCell"/>
</dbReference>
<evidence type="ECO:0000256" key="3">
    <source>
        <dbReference type="ARBA" id="ARBA00022692"/>
    </source>
</evidence>
<evidence type="ECO:0000256" key="6">
    <source>
        <dbReference type="ARBA" id="ARBA00023315"/>
    </source>
</evidence>
<comment type="catalytic activity">
    <reaction evidence="7">
        <text>L-cysteinyl-[protein] + hexadecanoyl-CoA = S-hexadecanoyl-L-cysteinyl-[protein] + CoA</text>
        <dbReference type="Rhea" id="RHEA:36683"/>
        <dbReference type="Rhea" id="RHEA-COMP:10131"/>
        <dbReference type="Rhea" id="RHEA-COMP:11032"/>
        <dbReference type="ChEBI" id="CHEBI:29950"/>
        <dbReference type="ChEBI" id="CHEBI:57287"/>
        <dbReference type="ChEBI" id="CHEBI:57379"/>
        <dbReference type="ChEBI" id="CHEBI:74151"/>
        <dbReference type="EC" id="2.3.1.225"/>
    </reaction>
</comment>
<comment type="domain">
    <text evidence="7">The DHHC domain is required for palmitoyltransferase activity.</text>
</comment>
<evidence type="ECO:0000256" key="5">
    <source>
        <dbReference type="ARBA" id="ARBA00023136"/>
    </source>
</evidence>
<reference evidence="9 10" key="1">
    <citation type="journal article" date="2018" name="Genome Biol. Evol.">
        <title>Multiple Roots of Fruiting Body Formation in Amoebozoa.</title>
        <authorList>
            <person name="Hillmann F."/>
            <person name="Forbes G."/>
            <person name="Novohradska S."/>
            <person name="Ferling I."/>
            <person name="Riege K."/>
            <person name="Groth M."/>
            <person name="Westermann M."/>
            <person name="Marz M."/>
            <person name="Spaller T."/>
            <person name="Winckler T."/>
            <person name="Schaap P."/>
            <person name="Glockner G."/>
        </authorList>
    </citation>
    <scope>NUCLEOTIDE SEQUENCE [LARGE SCALE GENOMIC DNA]</scope>
    <source>
        <strain evidence="9 10">Jena</strain>
    </source>
</reference>
<feature type="transmembrane region" description="Helical" evidence="7">
    <location>
        <begin position="191"/>
        <end position="211"/>
    </location>
</feature>
<dbReference type="InterPro" id="IPR039859">
    <property type="entry name" value="PFA4/ZDH16/20/ERF2-like"/>
</dbReference>
<dbReference type="InterPro" id="IPR001594">
    <property type="entry name" value="Palmitoyltrfase_DHHC"/>
</dbReference>
<proteinExistence type="inferred from homology"/>
<accession>A0A2P6MW09</accession>
<dbReference type="Pfam" id="PF01529">
    <property type="entry name" value="DHHC"/>
    <property type="match status" value="1"/>
</dbReference>
<feature type="transmembrane region" description="Helical" evidence="7">
    <location>
        <begin position="7"/>
        <end position="28"/>
    </location>
</feature>
<dbReference type="EC" id="2.3.1.225" evidence="7"/>
<feature type="transmembrane region" description="Helical" evidence="7">
    <location>
        <begin position="231"/>
        <end position="254"/>
    </location>
</feature>
<comment type="subcellular location">
    <subcellularLocation>
        <location evidence="1">Membrane</location>
        <topology evidence="1">Multi-pass membrane protein</topology>
    </subcellularLocation>
</comment>
<evidence type="ECO:0000256" key="7">
    <source>
        <dbReference type="RuleBase" id="RU079119"/>
    </source>
</evidence>
<keyword evidence="5 7" id="KW-0472">Membrane</keyword>
<comment type="caution">
    <text evidence="9">The sequence shown here is derived from an EMBL/GenBank/DDBJ whole genome shotgun (WGS) entry which is preliminary data.</text>
</comment>
<evidence type="ECO:0000256" key="1">
    <source>
        <dbReference type="ARBA" id="ARBA00004141"/>
    </source>
</evidence>
<dbReference type="PROSITE" id="PS50216">
    <property type="entry name" value="DHHC"/>
    <property type="match status" value="1"/>
</dbReference>
<evidence type="ECO:0000256" key="2">
    <source>
        <dbReference type="ARBA" id="ARBA00022679"/>
    </source>
</evidence>
<feature type="transmembrane region" description="Helical" evidence="7">
    <location>
        <begin position="34"/>
        <end position="55"/>
    </location>
</feature>
<gene>
    <name evidence="9" type="ORF">PROFUN_15409</name>
</gene>
<keyword evidence="6 7" id="KW-0012">Acyltransferase</keyword>
<feature type="domain" description="Palmitoyltransferase DHHC" evidence="8">
    <location>
        <begin position="179"/>
        <end position="271"/>
    </location>
</feature>
<organism evidence="9 10">
    <name type="scientific">Planoprotostelium fungivorum</name>
    <dbReference type="NCBI Taxonomy" id="1890364"/>
    <lineage>
        <taxon>Eukaryota</taxon>
        <taxon>Amoebozoa</taxon>
        <taxon>Evosea</taxon>
        <taxon>Variosea</taxon>
        <taxon>Cavosteliida</taxon>
        <taxon>Cavosteliaceae</taxon>
        <taxon>Planoprotostelium</taxon>
    </lineage>
</organism>
<dbReference type="PANTHER" id="PTHR12246">
    <property type="entry name" value="PALMITOYLTRANSFERASE ZDHHC16"/>
    <property type="match status" value="1"/>
</dbReference>